<dbReference type="EMBL" id="VIGI01000003">
    <property type="protein sequence ID" value="KAB8302369.1"/>
    <property type="molecule type" value="Genomic_DNA"/>
</dbReference>
<evidence type="ECO:0000259" key="4">
    <source>
        <dbReference type="Pfam" id="PF01764"/>
    </source>
</evidence>
<keyword evidence="1 3" id="KW-0732">Signal</keyword>
<evidence type="ECO:0000256" key="2">
    <source>
        <dbReference type="ARBA" id="ARBA00022801"/>
    </source>
</evidence>
<evidence type="ECO:0000313" key="5">
    <source>
        <dbReference type="EMBL" id="KAB8302369.1"/>
    </source>
</evidence>
<keyword evidence="2" id="KW-0378">Hydrolase</keyword>
<dbReference type="Pfam" id="PF01764">
    <property type="entry name" value="Lipase_3"/>
    <property type="match status" value="1"/>
</dbReference>
<comment type="caution">
    <text evidence="5">The sequence shown here is derived from an EMBL/GenBank/DDBJ whole genome shotgun (WGS) entry which is preliminary data.</text>
</comment>
<accession>A0A5N6KGH1</accession>
<reference evidence="5 6" key="1">
    <citation type="submission" date="2019-06" db="EMBL/GenBank/DDBJ databases">
        <title>Genome Sequence of the Brown Rot Fungal Pathogen Monilinia laxa.</title>
        <authorList>
            <person name="De Miccolis Angelini R.M."/>
            <person name="Landi L."/>
            <person name="Abate D."/>
            <person name="Pollastro S."/>
            <person name="Romanazzi G."/>
            <person name="Faretra F."/>
        </authorList>
    </citation>
    <scope>NUCLEOTIDE SEQUENCE [LARGE SCALE GENOMIC DNA]</scope>
    <source>
        <strain evidence="5 6">Mlax316</strain>
    </source>
</reference>
<protein>
    <recommendedName>
        <fullName evidence="4">Fungal lipase-type domain-containing protein</fullName>
    </recommendedName>
</protein>
<dbReference type="PANTHER" id="PTHR46640">
    <property type="entry name" value="TRIACYLGLYCEROL LIPASE, PUTATIVE (AFU_ORTHOLOGUE AFUA_6G06510)-RELATED"/>
    <property type="match status" value="1"/>
</dbReference>
<sequence length="476" mass="53708">MQFRSINKRIFLTFLELASLAFAHPAFANTPSYHLSSSGSQTDNKYPDARFYSTSAQYPSAVNDDPMISLSLFHSLEELARLVDISYCVGTSGISKPFQCASRCDDFPGYELVNTFNTGVANSDSSGYIVLDHGLQSQGDGKHKGRIIVAFRGTYSIANTIVDLSTVPQEYIPYPEDPENPNDPDTFAEILEASTVQRFINRIPLPLPLKWKNTPLELENQNMTQVKWRQGVRIARFTLASTLHGLILLHLVGHSLGGAVAALAALELEGNGWRTIITTFGEPMIGNQGLRRFLDGAFGLNEGAHADKRRYRRVTHTGDPVPLLPLREWGYRSHAGEIYIGKGDLQPEVLDLRLCYGDEDANCISGSDDDNIWFQGKDLSSVIPIDFLDKIRTGKWGAGDRQETAWEEEEKVKSLQKRWPKLPIPTRYKLWQLFFAHRDYFWRLGVCLPGGDPLDWRRPHYNLTELEDRQGTEELR</sequence>
<feature type="domain" description="Fungal lipase-type" evidence="4">
    <location>
        <begin position="148"/>
        <end position="327"/>
    </location>
</feature>
<dbReference type="AlphaFoldDB" id="A0A5N6KGH1"/>
<evidence type="ECO:0000256" key="3">
    <source>
        <dbReference type="SAM" id="SignalP"/>
    </source>
</evidence>
<gene>
    <name evidence="5" type="ORF">EYC80_005795</name>
</gene>
<dbReference type="PANTHER" id="PTHR46640:SF1">
    <property type="entry name" value="FUNGAL LIPASE-LIKE DOMAIN-CONTAINING PROTEIN-RELATED"/>
    <property type="match status" value="1"/>
</dbReference>
<feature type="chain" id="PRO_5024916805" description="Fungal lipase-type domain-containing protein" evidence="3">
    <location>
        <begin position="29"/>
        <end position="476"/>
    </location>
</feature>
<dbReference type="GO" id="GO:0006629">
    <property type="term" value="P:lipid metabolic process"/>
    <property type="evidence" value="ECO:0007669"/>
    <property type="project" value="InterPro"/>
</dbReference>
<dbReference type="InterPro" id="IPR029058">
    <property type="entry name" value="AB_hydrolase_fold"/>
</dbReference>
<dbReference type="OrthoDB" id="438440at2759"/>
<dbReference type="InterPro" id="IPR051299">
    <property type="entry name" value="AB_hydrolase_lip/est"/>
</dbReference>
<dbReference type="InterPro" id="IPR002921">
    <property type="entry name" value="Fungal_lipase-type"/>
</dbReference>
<proteinExistence type="predicted"/>
<organism evidence="5 6">
    <name type="scientific">Monilinia laxa</name>
    <name type="common">Brown rot fungus</name>
    <name type="synonym">Sclerotinia laxa</name>
    <dbReference type="NCBI Taxonomy" id="61186"/>
    <lineage>
        <taxon>Eukaryota</taxon>
        <taxon>Fungi</taxon>
        <taxon>Dikarya</taxon>
        <taxon>Ascomycota</taxon>
        <taxon>Pezizomycotina</taxon>
        <taxon>Leotiomycetes</taxon>
        <taxon>Helotiales</taxon>
        <taxon>Sclerotiniaceae</taxon>
        <taxon>Monilinia</taxon>
    </lineage>
</organism>
<name>A0A5N6KGH1_MONLA</name>
<feature type="signal peptide" evidence="3">
    <location>
        <begin position="1"/>
        <end position="28"/>
    </location>
</feature>
<keyword evidence="6" id="KW-1185">Reference proteome</keyword>
<dbReference type="GO" id="GO:0016787">
    <property type="term" value="F:hydrolase activity"/>
    <property type="evidence" value="ECO:0007669"/>
    <property type="project" value="UniProtKB-KW"/>
</dbReference>
<dbReference type="CDD" id="cd00519">
    <property type="entry name" value="Lipase_3"/>
    <property type="match status" value="1"/>
</dbReference>
<evidence type="ECO:0000256" key="1">
    <source>
        <dbReference type="ARBA" id="ARBA00022729"/>
    </source>
</evidence>
<dbReference type="Proteomes" id="UP000326757">
    <property type="component" value="Unassembled WGS sequence"/>
</dbReference>
<dbReference type="SUPFAM" id="SSF53474">
    <property type="entry name" value="alpha/beta-Hydrolases"/>
    <property type="match status" value="1"/>
</dbReference>
<evidence type="ECO:0000313" key="6">
    <source>
        <dbReference type="Proteomes" id="UP000326757"/>
    </source>
</evidence>
<dbReference type="Gene3D" id="3.40.50.1820">
    <property type="entry name" value="alpha/beta hydrolase"/>
    <property type="match status" value="1"/>
</dbReference>